<sequence>MSHNGCDVVSPCSPFDGLFMAIKPADVTDAELAVLQVLWNGSATIREITDLIYPEGSPSHYATVKKLLSRIESKGLVKRDSSQIAHRFTAAISQDDLIARRLQHVAEDICDGSHTPLLINLLKNRKYSAQERRELHELFDELFGNRTKK</sequence>
<protein>
    <submittedName>
        <fullName evidence="5">Penicillinase repressor</fullName>
    </submittedName>
</protein>
<evidence type="ECO:0000313" key="5">
    <source>
        <dbReference type="EMBL" id="TWU10935.1"/>
    </source>
</evidence>
<dbReference type="InterPro" id="IPR036388">
    <property type="entry name" value="WH-like_DNA-bd_sf"/>
</dbReference>
<dbReference type="Gene3D" id="1.10.4040.10">
    <property type="entry name" value="Penicillinase repressor domain"/>
    <property type="match status" value="1"/>
</dbReference>
<evidence type="ECO:0000256" key="2">
    <source>
        <dbReference type="ARBA" id="ARBA00023015"/>
    </source>
</evidence>
<reference evidence="5 6" key="1">
    <citation type="journal article" date="2020" name="Antonie Van Leeuwenhoek">
        <title>Rhodopirellula heiligendammensis sp. nov., Rhodopirellula pilleata sp. nov., and Rhodopirellula solitaria sp. nov. isolated from natural or artificial marine surfaces in Northern Germany and California, USA, and emended description of the genus Rhodopirellula.</title>
        <authorList>
            <person name="Kallscheuer N."/>
            <person name="Wiegand S."/>
            <person name="Jogler M."/>
            <person name="Boedeker C."/>
            <person name="Peeters S.H."/>
            <person name="Rast P."/>
            <person name="Heuer A."/>
            <person name="Jetten M.S.M."/>
            <person name="Rohde M."/>
            <person name="Jogler C."/>
        </authorList>
    </citation>
    <scope>NUCLEOTIDE SEQUENCE [LARGE SCALE GENOMIC DNA]</scope>
    <source>
        <strain evidence="5 6">Poly21</strain>
    </source>
</reference>
<evidence type="ECO:0000313" key="6">
    <source>
        <dbReference type="Proteomes" id="UP000319908"/>
    </source>
</evidence>
<comment type="similarity">
    <text evidence="1">Belongs to the BlaI transcriptional regulatory family.</text>
</comment>
<keyword evidence="6" id="KW-1185">Reference proteome</keyword>
<dbReference type="EMBL" id="SJPU01000003">
    <property type="protein sequence ID" value="TWU10935.1"/>
    <property type="molecule type" value="Genomic_DNA"/>
</dbReference>
<dbReference type="GO" id="GO:0045892">
    <property type="term" value="P:negative regulation of DNA-templated transcription"/>
    <property type="evidence" value="ECO:0007669"/>
    <property type="project" value="InterPro"/>
</dbReference>
<keyword evidence="4" id="KW-0804">Transcription</keyword>
<dbReference type="InterPro" id="IPR036390">
    <property type="entry name" value="WH_DNA-bd_sf"/>
</dbReference>
<dbReference type="AlphaFoldDB" id="A0A5C6BFH4"/>
<evidence type="ECO:0000256" key="1">
    <source>
        <dbReference type="ARBA" id="ARBA00011046"/>
    </source>
</evidence>
<proteinExistence type="inferred from homology"/>
<dbReference type="Gene3D" id="1.10.10.10">
    <property type="entry name" value="Winged helix-like DNA-binding domain superfamily/Winged helix DNA-binding domain"/>
    <property type="match status" value="1"/>
</dbReference>
<evidence type="ECO:0000256" key="4">
    <source>
        <dbReference type="ARBA" id="ARBA00023163"/>
    </source>
</evidence>
<dbReference type="GO" id="GO:0003677">
    <property type="term" value="F:DNA binding"/>
    <property type="evidence" value="ECO:0007669"/>
    <property type="project" value="UniProtKB-KW"/>
</dbReference>
<organism evidence="5 6">
    <name type="scientific">Allorhodopirellula heiligendammensis</name>
    <dbReference type="NCBI Taxonomy" id="2714739"/>
    <lineage>
        <taxon>Bacteria</taxon>
        <taxon>Pseudomonadati</taxon>
        <taxon>Planctomycetota</taxon>
        <taxon>Planctomycetia</taxon>
        <taxon>Pirellulales</taxon>
        <taxon>Pirellulaceae</taxon>
        <taxon>Allorhodopirellula</taxon>
    </lineage>
</organism>
<keyword evidence="3" id="KW-0238">DNA-binding</keyword>
<name>A0A5C6BFH4_9BACT</name>
<keyword evidence="2" id="KW-0805">Transcription regulation</keyword>
<gene>
    <name evidence="5" type="primary">blaI_2</name>
    <name evidence="5" type="ORF">Poly21_48410</name>
</gene>
<comment type="caution">
    <text evidence="5">The sequence shown here is derived from an EMBL/GenBank/DDBJ whole genome shotgun (WGS) entry which is preliminary data.</text>
</comment>
<evidence type="ECO:0000256" key="3">
    <source>
        <dbReference type="ARBA" id="ARBA00023125"/>
    </source>
</evidence>
<dbReference type="Proteomes" id="UP000319908">
    <property type="component" value="Unassembled WGS sequence"/>
</dbReference>
<dbReference type="InterPro" id="IPR005650">
    <property type="entry name" value="BlaI_family"/>
</dbReference>
<dbReference type="Pfam" id="PF03965">
    <property type="entry name" value="Penicillinase_R"/>
    <property type="match status" value="1"/>
</dbReference>
<accession>A0A5C6BFH4</accession>
<dbReference type="SUPFAM" id="SSF46785">
    <property type="entry name" value="Winged helix' DNA-binding domain"/>
    <property type="match status" value="1"/>
</dbReference>